<keyword evidence="5 7" id="KW-0472">Membrane</keyword>
<organism evidence="9 10">
    <name type="scientific">Falsigemmobacter intermedius</name>
    <dbReference type="NCBI Taxonomy" id="1553448"/>
    <lineage>
        <taxon>Bacteria</taxon>
        <taxon>Pseudomonadati</taxon>
        <taxon>Pseudomonadota</taxon>
        <taxon>Alphaproteobacteria</taxon>
        <taxon>Rhodobacterales</taxon>
        <taxon>Paracoccaceae</taxon>
        <taxon>Falsigemmobacter</taxon>
    </lineage>
</organism>
<name>A0A3S4XMH2_9RHOB</name>
<dbReference type="AlphaFoldDB" id="A0A3S4XMH2"/>
<feature type="domain" description="Integral membrane bound transporter" evidence="8">
    <location>
        <begin position="297"/>
        <end position="427"/>
    </location>
</feature>
<dbReference type="Proteomes" id="UP000287168">
    <property type="component" value="Unassembled WGS sequence"/>
</dbReference>
<evidence type="ECO:0000313" key="10">
    <source>
        <dbReference type="Proteomes" id="UP000287168"/>
    </source>
</evidence>
<comment type="caution">
    <text evidence="9">The sequence shown here is derived from an EMBL/GenBank/DDBJ whole genome shotgun (WGS) entry which is preliminary data.</text>
</comment>
<feature type="transmembrane region" description="Helical" evidence="7">
    <location>
        <begin position="104"/>
        <end position="121"/>
    </location>
</feature>
<accession>A0A3S4XMH2</accession>
<reference evidence="9 10" key="1">
    <citation type="journal article" date="2015" name="Int. J. Syst. Evol. Microbiol.">
        <title>Gemmobacter intermedius sp. nov., isolated from a white stork (Ciconia ciconia).</title>
        <authorList>
            <person name="Kampfer P."/>
            <person name="Jerzak L."/>
            <person name="Wilharm G."/>
            <person name="Golke J."/>
            <person name="Busse H.J."/>
            <person name="Glaeser S.P."/>
        </authorList>
    </citation>
    <scope>NUCLEOTIDE SEQUENCE [LARGE SCALE GENOMIC DNA]</scope>
    <source>
        <strain evidence="9 10">119/4</strain>
    </source>
</reference>
<protein>
    <recommendedName>
        <fullName evidence="8">Integral membrane bound transporter domain-containing protein</fullName>
    </recommendedName>
</protein>
<comment type="similarity">
    <text evidence="6">Belongs to the YccS/YhfK family.</text>
</comment>
<evidence type="ECO:0000256" key="3">
    <source>
        <dbReference type="ARBA" id="ARBA00022692"/>
    </source>
</evidence>
<keyword evidence="10" id="KW-1185">Reference proteome</keyword>
<evidence type="ECO:0000256" key="1">
    <source>
        <dbReference type="ARBA" id="ARBA00004651"/>
    </source>
</evidence>
<evidence type="ECO:0000256" key="5">
    <source>
        <dbReference type="ARBA" id="ARBA00023136"/>
    </source>
</evidence>
<feature type="transmembrane region" description="Helical" evidence="7">
    <location>
        <begin position="306"/>
        <end position="323"/>
    </location>
</feature>
<dbReference type="RefSeq" id="WP_128490296.1">
    <property type="nucleotide sequence ID" value="NZ_JBHLXB010000023.1"/>
</dbReference>
<feature type="transmembrane region" description="Helical" evidence="7">
    <location>
        <begin position="358"/>
        <end position="377"/>
    </location>
</feature>
<feature type="transmembrane region" description="Helical" evidence="7">
    <location>
        <begin position="35"/>
        <end position="66"/>
    </location>
</feature>
<feature type="transmembrane region" description="Helical" evidence="7">
    <location>
        <begin position="159"/>
        <end position="180"/>
    </location>
</feature>
<feature type="transmembrane region" description="Helical" evidence="7">
    <location>
        <begin position="78"/>
        <end position="98"/>
    </location>
</feature>
<feature type="transmembrane region" description="Helical" evidence="7">
    <location>
        <begin position="330"/>
        <end position="352"/>
    </location>
</feature>
<dbReference type="InterPro" id="IPR049453">
    <property type="entry name" value="Memb_transporter_dom"/>
</dbReference>
<feature type="transmembrane region" description="Helical" evidence="7">
    <location>
        <begin position="414"/>
        <end position="434"/>
    </location>
</feature>
<dbReference type="PANTHER" id="PTHR30509">
    <property type="entry name" value="P-HYDROXYBENZOIC ACID EFFLUX PUMP SUBUNIT-RELATED"/>
    <property type="match status" value="1"/>
</dbReference>
<gene>
    <name evidence="9" type="ORF">EP867_14995</name>
</gene>
<feature type="transmembrane region" description="Helical" evidence="7">
    <location>
        <begin position="128"/>
        <end position="147"/>
    </location>
</feature>
<keyword evidence="4 7" id="KW-1133">Transmembrane helix</keyword>
<evidence type="ECO:0000256" key="2">
    <source>
        <dbReference type="ARBA" id="ARBA00022475"/>
    </source>
</evidence>
<keyword evidence="3 7" id="KW-0812">Transmembrane</keyword>
<proteinExistence type="inferred from homology"/>
<dbReference type="GO" id="GO:0005886">
    <property type="term" value="C:plasma membrane"/>
    <property type="evidence" value="ECO:0007669"/>
    <property type="project" value="UniProtKB-SubCell"/>
</dbReference>
<comment type="subcellular location">
    <subcellularLocation>
        <location evidence="1">Cell membrane</location>
        <topology evidence="1">Multi-pass membrane protein</topology>
    </subcellularLocation>
</comment>
<evidence type="ECO:0000256" key="6">
    <source>
        <dbReference type="ARBA" id="ARBA00043993"/>
    </source>
</evidence>
<dbReference type="EMBL" id="SBLC01000027">
    <property type="protein sequence ID" value="RWY39116.1"/>
    <property type="molecule type" value="Genomic_DNA"/>
</dbReference>
<sequence length="517" mass="55557">MSVATAIAPAITTPPETFAERIAREDRADRLRGALTLTGLVMVTVFLAMAMRVPEAALSCYILFFAHRDNAGDSIMTAVRLSAAATLAILLAIPLLNAVMGDPMLRLAAIAGFAFLGMFLSQASRLGPLAATAGFVFAFMLTLVDLIPVPELMSQAMRWMWVVLVLPLGLMAVWAALAGVRPEVLLRRQIARREAASDVPHTPEAQRLLDEGLARSDEWLKFARILGAARGADAEALARADDDSYFRLALAEAGAAPRASSGSSAPEKAPLFRPDAFSDPRHLRFALKCLVAVLITYGFYAAFNLFSIHTAMITVFYVALGSRGETHHRLALRLIGCLIGAVAGILVMTLLMPWMTDIGHLLIVTGAVTFVAAWIALGGERVSYAGWQMALCFYLVVLAGFSPPASIDASLSRIIGILFGSAVVWFVFTALWPVHARDDAQAALAELSAALASNPPATNGREVARLREPLARARRLAGLAVLERQPGLAQELAEATAQLHFYLRQSHAKEDDHVQAA</sequence>
<evidence type="ECO:0000259" key="8">
    <source>
        <dbReference type="Pfam" id="PF13515"/>
    </source>
</evidence>
<dbReference type="PANTHER" id="PTHR30509:SF9">
    <property type="entry name" value="MULTIDRUG RESISTANCE PROTEIN MDTO"/>
    <property type="match status" value="1"/>
</dbReference>
<evidence type="ECO:0000313" key="9">
    <source>
        <dbReference type="EMBL" id="RWY39116.1"/>
    </source>
</evidence>
<dbReference type="OrthoDB" id="105720at2"/>
<evidence type="ECO:0000256" key="4">
    <source>
        <dbReference type="ARBA" id="ARBA00022989"/>
    </source>
</evidence>
<dbReference type="Pfam" id="PF13515">
    <property type="entry name" value="FUSC_2"/>
    <property type="match status" value="1"/>
</dbReference>
<evidence type="ECO:0000256" key="7">
    <source>
        <dbReference type="SAM" id="Phobius"/>
    </source>
</evidence>
<feature type="transmembrane region" description="Helical" evidence="7">
    <location>
        <begin position="384"/>
        <end position="402"/>
    </location>
</feature>
<keyword evidence="2" id="KW-1003">Cell membrane</keyword>